<evidence type="ECO:0000256" key="4">
    <source>
        <dbReference type="ARBA" id="ARBA00022771"/>
    </source>
</evidence>
<dbReference type="InterPro" id="IPR001628">
    <property type="entry name" value="Znf_hrmn_rcpt"/>
</dbReference>
<dbReference type="SMART" id="SM00430">
    <property type="entry name" value="HOLI"/>
    <property type="match status" value="1"/>
</dbReference>
<keyword evidence="5 11" id="KW-0862">Zinc</keyword>
<dbReference type="GO" id="GO:0003700">
    <property type="term" value="F:DNA-binding transcription factor activity"/>
    <property type="evidence" value="ECO:0007669"/>
    <property type="project" value="InterPro"/>
</dbReference>
<dbReference type="CDD" id="cd06916">
    <property type="entry name" value="NR_DBD_like"/>
    <property type="match status" value="1"/>
</dbReference>
<dbReference type="GO" id="GO:0008270">
    <property type="term" value="F:zinc ion binding"/>
    <property type="evidence" value="ECO:0007669"/>
    <property type="project" value="UniProtKB-KW"/>
</dbReference>
<comment type="caution">
    <text evidence="15">The sequence shown here is derived from an EMBL/GenBank/DDBJ whole genome shotgun (WGS) entry which is preliminary data.</text>
</comment>
<dbReference type="PANTHER" id="PTHR45805:SF10">
    <property type="entry name" value="ECDYSONE-INDUCED PROTEIN 78C"/>
    <property type="match status" value="1"/>
</dbReference>
<feature type="domain" description="NR LBD" evidence="14">
    <location>
        <begin position="199"/>
        <end position="472"/>
    </location>
</feature>
<protein>
    <submittedName>
        <fullName evidence="15">Nuclear receptor ROR-alpha</fullName>
    </submittedName>
</protein>
<gene>
    <name evidence="15" type="ORF">HOLleu_35879</name>
</gene>
<keyword evidence="6 11" id="KW-0805">Transcription regulation</keyword>
<keyword evidence="9 11" id="KW-0675">Receptor</keyword>
<evidence type="ECO:0000256" key="10">
    <source>
        <dbReference type="ARBA" id="ARBA00023242"/>
    </source>
</evidence>
<organism evidence="15 16">
    <name type="scientific">Holothuria leucospilota</name>
    <name type="common">Black long sea cucumber</name>
    <name type="synonym">Mertensiothuria leucospilota</name>
    <dbReference type="NCBI Taxonomy" id="206669"/>
    <lineage>
        <taxon>Eukaryota</taxon>
        <taxon>Metazoa</taxon>
        <taxon>Echinodermata</taxon>
        <taxon>Eleutherozoa</taxon>
        <taxon>Echinozoa</taxon>
        <taxon>Holothuroidea</taxon>
        <taxon>Aspidochirotacea</taxon>
        <taxon>Aspidochirotida</taxon>
        <taxon>Holothuriidae</taxon>
        <taxon>Holothuria</taxon>
    </lineage>
</organism>
<comment type="subcellular location">
    <subcellularLocation>
        <location evidence="1 11">Nucleus</location>
    </subcellularLocation>
</comment>
<dbReference type="Pfam" id="PF00105">
    <property type="entry name" value="zf-C4"/>
    <property type="match status" value="1"/>
</dbReference>
<proteinExistence type="inferred from homology"/>
<dbReference type="SMART" id="SM00399">
    <property type="entry name" value="ZnF_C4"/>
    <property type="match status" value="1"/>
</dbReference>
<evidence type="ECO:0000256" key="1">
    <source>
        <dbReference type="ARBA" id="ARBA00004123"/>
    </source>
</evidence>
<dbReference type="SUPFAM" id="SSF57716">
    <property type="entry name" value="Glucocorticoid receptor-like (DNA-binding domain)"/>
    <property type="match status" value="1"/>
</dbReference>
<dbReference type="PROSITE" id="PS51843">
    <property type="entry name" value="NR_LBD"/>
    <property type="match status" value="1"/>
</dbReference>
<dbReference type="PRINTS" id="PR00047">
    <property type="entry name" value="STROIDFINGER"/>
</dbReference>
<evidence type="ECO:0000256" key="9">
    <source>
        <dbReference type="ARBA" id="ARBA00023170"/>
    </source>
</evidence>
<keyword evidence="16" id="KW-1185">Reference proteome</keyword>
<dbReference type="PANTHER" id="PTHR45805">
    <property type="entry name" value="NUCLEAR HORMONE RECEPTOR HR3-RELATED"/>
    <property type="match status" value="1"/>
</dbReference>
<dbReference type="PROSITE" id="PS51030">
    <property type="entry name" value="NUCLEAR_REC_DBD_2"/>
    <property type="match status" value="1"/>
</dbReference>
<accession>A0A9Q1BFC6</accession>
<reference evidence="15" key="1">
    <citation type="submission" date="2021-10" db="EMBL/GenBank/DDBJ databases">
        <title>Tropical sea cucumber genome reveals ecological adaptation and Cuvierian tubules defense mechanism.</title>
        <authorList>
            <person name="Chen T."/>
        </authorList>
    </citation>
    <scope>NUCLEOTIDE SEQUENCE</scope>
    <source>
        <strain evidence="15">Nanhai2018</strain>
        <tissue evidence="15">Muscle</tissue>
    </source>
</reference>
<keyword evidence="8 11" id="KW-0804">Transcription</keyword>
<evidence type="ECO:0000256" key="8">
    <source>
        <dbReference type="ARBA" id="ARBA00023163"/>
    </source>
</evidence>
<dbReference type="GO" id="GO:0043565">
    <property type="term" value="F:sequence-specific DNA binding"/>
    <property type="evidence" value="ECO:0007669"/>
    <property type="project" value="InterPro"/>
</dbReference>
<dbReference type="PRINTS" id="PR00398">
    <property type="entry name" value="STRDHORMONER"/>
</dbReference>
<keyword evidence="7 11" id="KW-0238">DNA-binding</keyword>
<feature type="compositionally biased region" description="Low complexity" evidence="12">
    <location>
        <begin position="7"/>
        <end position="35"/>
    </location>
</feature>
<dbReference type="InterPro" id="IPR013088">
    <property type="entry name" value="Znf_NHR/GATA"/>
</dbReference>
<feature type="domain" description="Nuclear receptor" evidence="13">
    <location>
        <begin position="38"/>
        <end position="114"/>
    </location>
</feature>
<sequence length="477" mass="52612">MYDEGLSSTTSMAANSTTQTIQKPTSTSSQGSLPSGQGGCCQVCGDKSSGFHYGVLACEGCKGFFRRSSKRDKEYTCRHGNGHCTIGRMNRNRCQHCRYKKCLAVGMSRDAVRYGRVPHRAGKVKSPTTTSNGVVAPSMQGMRKKSTDSVDSMRPVEVDEMYMPVPPMNGTNYNFAPPSYLVPPPPTTGDTQLQIKQAEMFELVSTVSYAFRMTCYYTPENAPYLRDFSFPQDDPNSPFQNDMETRGRHHWVQLAEIMDHAVSGQVEFAKAIPGFRNLSQDDQLLLLKGSFFELWIIRISGLIQPQTPNGHHHTTNGVSHPVPPPMSSPQGALPSPMGSPRVSLLWQQLMHVLGADIYHAMNNFAQEFNSWGLLETELALYGGCLLAAHGNNIPGLSNPGAVLELQSQLMEALRVQIEGNHRANAGGLISTLFSRIQDLRHIGAMHRDFVASCAQRWPDLCASLPALYSEMMDITMV</sequence>
<evidence type="ECO:0000256" key="7">
    <source>
        <dbReference type="ARBA" id="ARBA00023125"/>
    </source>
</evidence>
<feature type="region of interest" description="Disordered" evidence="12">
    <location>
        <begin position="121"/>
        <end position="151"/>
    </location>
</feature>
<dbReference type="GO" id="GO:0005634">
    <property type="term" value="C:nucleus"/>
    <property type="evidence" value="ECO:0007669"/>
    <property type="project" value="UniProtKB-SubCell"/>
</dbReference>
<dbReference type="Gene3D" id="1.10.565.10">
    <property type="entry name" value="Retinoid X Receptor"/>
    <property type="match status" value="1"/>
</dbReference>
<evidence type="ECO:0000259" key="13">
    <source>
        <dbReference type="PROSITE" id="PS51030"/>
    </source>
</evidence>
<dbReference type="OrthoDB" id="6081310at2759"/>
<evidence type="ECO:0000256" key="6">
    <source>
        <dbReference type="ARBA" id="ARBA00023015"/>
    </source>
</evidence>
<evidence type="ECO:0000256" key="5">
    <source>
        <dbReference type="ARBA" id="ARBA00022833"/>
    </source>
</evidence>
<evidence type="ECO:0000313" key="15">
    <source>
        <dbReference type="EMBL" id="KAJ8023433.1"/>
    </source>
</evidence>
<evidence type="ECO:0000256" key="2">
    <source>
        <dbReference type="ARBA" id="ARBA00005993"/>
    </source>
</evidence>
<evidence type="ECO:0000259" key="14">
    <source>
        <dbReference type="PROSITE" id="PS51843"/>
    </source>
</evidence>
<evidence type="ECO:0000256" key="12">
    <source>
        <dbReference type="SAM" id="MobiDB-lite"/>
    </source>
</evidence>
<dbReference type="SUPFAM" id="SSF48508">
    <property type="entry name" value="Nuclear receptor ligand-binding domain"/>
    <property type="match status" value="1"/>
</dbReference>
<feature type="region of interest" description="Disordered" evidence="12">
    <location>
        <begin position="307"/>
        <end position="336"/>
    </location>
</feature>
<keyword evidence="3 11" id="KW-0479">Metal-binding</keyword>
<dbReference type="Gene3D" id="3.30.50.10">
    <property type="entry name" value="Erythroid Transcription Factor GATA-1, subunit A"/>
    <property type="match status" value="1"/>
</dbReference>
<dbReference type="AlphaFoldDB" id="A0A9Q1BFC6"/>
<evidence type="ECO:0000256" key="3">
    <source>
        <dbReference type="ARBA" id="ARBA00022723"/>
    </source>
</evidence>
<dbReference type="Proteomes" id="UP001152320">
    <property type="component" value="Chromosome 19"/>
</dbReference>
<dbReference type="PROSITE" id="PS00031">
    <property type="entry name" value="NUCLEAR_REC_DBD_1"/>
    <property type="match status" value="1"/>
</dbReference>
<dbReference type="InterPro" id="IPR000536">
    <property type="entry name" value="Nucl_hrmn_rcpt_lig-bd"/>
</dbReference>
<comment type="similarity">
    <text evidence="2 11">Belongs to the nuclear hormone receptor family.</text>
</comment>
<evidence type="ECO:0000313" key="16">
    <source>
        <dbReference type="Proteomes" id="UP001152320"/>
    </source>
</evidence>
<dbReference type="EMBL" id="JAIZAY010000019">
    <property type="protein sequence ID" value="KAJ8023433.1"/>
    <property type="molecule type" value="Genomic_DNA"/>
</dbReference>
<dbReference type="InterPro" id="IPR001723">
    <property type="entry name" value="Nuclear_hrmn_rcpt"/>
</dbReference>
<name>A0A9Q1BFC6_HOLLE</name>
<keyword evidence="10 11" id="KW-0539">Nucleus</keyword>
<dbReference type="FunFam" id="3.30.50.10:FF:000030">
    <property type="entry name" value="Nuclear Hormone Receptor family"/>
    <property type="match status" value="1"/>
</dbReference>
<feature type="region of interest" description="Disordered" evidence="12">
    <location>
        <begin position="1"/>
        <end position="35"/>
    </location>
</feature>
<keyword evidence="4 11" id="KW-0863">Zinc-finger</keyword>
<dbReference type="Pfam" id="PF00104">
    <property type="entry name" value="Hormone_recep"/>
    <property type="match status" value="1"/>
</dbReference>
<evidence type="ECO:0000256" key="11">
    <source>
        <dbReference type="RuleBase" id="RU004334"/>
    </source>
</evidence>
<dbReference type="InterPro" id="IPR035500">
    <property type="entry name" value="NHR-like_dom_sf"/>
</dbReference>